<dbReference type="EnsemblPlants" id="TuG1812G0600002919.01.T01">
    <property type="protein sequence ID" value="TuG1812G0600002919.01.T01.cds442127"/>
    <property type="gene ID" value="TuG1812G0600002919.01"/>
</dbReference>
<protein>
    <submittedName>
        <fullName evidence="1">Uncharacterized protein</fullName>
    </submittedName>
</protein>
<evidence type="ECO:0000313" key="1">
    <source>
        <dbReference type="EnsemblPlants" id="TuG1812G0600002919.01.T01.cds442127"/>
    </source>
</evidence>
<reference evidence="1" key="2">
    <citation type="submission" date="2018-03" db="EMBL/GenBank/DDBJ databases">
        <title>The Triticum urartu genome reveals the dynamic nature of wheat genome evolution.</title>
        <authorList>
            <person name="Ling H."/>
            <person name="Ma B."/>
            <person name="Shi X."/>
            <person name="Liu H."/>
            <person name="Dong L."/>
            <person name="Sun H."/>
            <person name="Cao Y."/>
            <person name="Gao Q."/>
            <person name="Zheng S."/>
            <person name="Li Y."/>
            <person name="Yu Y."/>
            <person name="Du H."/>
            <person name="Qi M."/>
            <person name="Li Y."/>
            <person name="Yu H."/>
            <person name="Cui Y."/>
            <person name="Wang N."/>
            <person name="Chen C."/>
            <person name="Wu H."/>
            <person name="Zhao Y."/>
            <person name="Zhang J."/>
            <person name="Li Y."/>
            <person name="Zhou W."/>
            <person name="Zhang B."/>
            <person name="Hu W."/>
            <person name="Eijk M."/>
            <person name="Tang J."/>
            <person name="Witsenboer H."/>
            <person name="Zhao S."/>
            <person name="Li Z."/>
            <person name="Zhang A."/>
            <person name="Wang D."/>
            <person name="Liang C."/>
        </authorList>
    </citation>
    <scope>NUCLEOTIDE SEQUENCE [LARGE SCALE GENOMIC DNA]</scope>
    <source>
        <strain evidence="1">cv. G1812</strain>
    </source>
</reference>
<accession>A0A8R7UT50</accession>
<reference evidence="2" key="1">
    <citation type="journal article" date="2013" name="Nature">
        <title>Draft genome of the wheat A-genome progenitor Triticum urartu.</title>
        <authorList>
            <person name="Ling H.Q."/>
            <person name="Zhao S."/>
            <person name="Liu D."/>
            <person name="Wang J."/>
            <person name="Sun H."/>
            <person name="Zhang C."/>
            <person name="Fan H."/>
            <person name="Li D."/>
            <person name="Dong L."/>
            <person name="Tao Y."/>
            <person name="Gao C."/>
            <person name="Wu H."/>
            <person name="Li Y."/>
            <person name="Cui Y."/>
            <person name="Guo X."/>
            <person name="Zheng S."/>
            <person name="Wang B."/>
            <person name="Yu K."/>
            <person name="Liang Q."/>
            <person name="Yang W."/>
            <person name="Lou X."/>
            <person name="Chen J."/>
            <person name="Feng M."/>
            <person name="Jian J."/>
            <person name="Zhang X."/>
            <person name="Luo G."/>
            <person name="Jiang Y."/>
            <person name="Liu J."/>
            <person name="Wang Z."/>
            <person name="Sha Y."/>
            <person name="Zhang B."/>
            <person name="Wu H."/>
            <person name="Tang D."/>
            <person name="Shen Q."/>
            <person name="Xue P."/>
            <person name="Zou S."/>
            <person name="Wang X."/>
            <person name="Liu X."/>
            <person name="Wang F."/>
            <person name="Yang Y."/>
            <person name="An X."/>
            <person name="Dong Z."/>
            <person name="Zhang K."/>
            <person name="Zhang X."/>
            <person name="Luo M.C."/>
            <person name="Dvorak J."/>
            <person name="Tong Y."/>
            <person name="Wang J."/>
            <person name="Yang H."/>
            <person name="Li Z."/>
            <person name="Wang D."/>
            <person name="Zhang A."/>
            <person name="Wang J."/>
        </authorList>
    </citation>
    <scope>NUCLEOTIDE SEQUENCE</scope>
    <source>
        <strain evidence="2">cv. G1812</strain>
    </source>
</reference>
<dbReference type="Proteomes" id="UP000015106">
    <property type="component" value="Chromosome 6"/>
</dbReference>
<sequence length="48" mass="5440">MHRAALLHLGSTCPGFTKVLAPPAAHHRQLLRLPEQQQLRGRRLRPPL</sequence>
<dbReference type="AlphaFoldDB" id="A0A8R7UT50"/>
<organism evidence="1 2">
    <name type="scientific">Triticum urartu</name>
    <name type="common">Red wild einkorn</name>
    <name type="synonym">Crithodium urartu</name>
    <dbReference type="NCBI Taxonomy" id="4572"/>
    <lineage>
        <taxon>Eukaryota</taxon>
        <taxon>Viridiplantae</taxon>
        <taxon>Streptophyta</taxon>
        <taxon>Embryophyta</taxon>
        <taxon>Tracheophyta</taxon>
        <taxon>Spermatophyta</taxon>
        <taxon>Magnoliopsida</taxon>
        <taxon>Liliopsida</taxon>
        <taxon>Poales</taxon>
        <taxon>Poaceae</taxon>
        <taxon>BOP clade</taxon>
        <taxon>Pooideae</taxon>
        <taxon>Triticodae</taxon>
        <taxon>Triticeae</taxon>
        <taxon>Triticinae</taxon>
        <taxon>Triticum</taxon>
    </lineage>
</organism>
<dbReference type="Gramene" id="TuG1812G0600002919.01.T01">
    <property type="protein sequence ID" value="TuG1812G0600002919.01.T01.cds442127"/>
    <property type="gene ID" value="TuG1812G0600002919.01"/>
</dbReference>
<name>A0A8R7UT50_TRIUA</name>
<evidence type="ECO:0000313" key="2">
    <source>
        <dbReference type="Proteomes" id="UP000015106"/>
    </source>
</evidence>
<reference evidence="1" key="3">
    <citation type="submission" date="2022-06" db="UniProtKB">
        <authorList>
            <consortium name="EnsemblPlants"/>
        </authorList>
    </citation>
    <scope>IDENTIFICATION</scope>
</reference>
<proteinExistence type="predicted"/>
<keyword evidence="2" id="KW-1185">Reference proteome</keyword>